<organism evidence="9 10">
    <name type="scientific">Diploptera punctata</name>
    <name type="common">Pacific beetle cockroach</name>
    <dbReference type="NCBI Taxonomy" id="6984"/>
    <lineage>
        <taxon>Eukaryota</taxon>
        <taxon>Metazoa</taxon>
        <taxon>Ecdysozoa</taxon>
        <taxon>Arthropoda</taxon>
        <taxon>Hexapoda</taxon>
        <taxon>Insecta</taxon>
        <taxon>Pterygota</taxon>
        <taxon>Neoptera</taxon>
        <taxon>Polyneoptera</taxon>
        <taxon>Dictyoptera</taxon>
        <taxon>Blattodea</taxon>
        <taxon>Blaberoidea</taxon>
        <taxon>Blaberidae</taxon>
        <taxon>Diplopterinae</taxon>
        <taxon>Diploptera</taxon>
    </lineage>
</organism>
<dbReference type="PANTHER" id="PTHR43142">
    <property type="entry name" value="CARBOXYLIC ESTER HYDROLASE"/>
    <property type="match status" value="1"/>
</dbReference>
<dbReference type="EC" id="3.1.1.-" evidence="6"/>
<keyword evidence="10" id="KW-1185">Reference proteome</keyword>
<evidence type="ECO:0000256" key="5">
    <source>
        <dbReference type="ARBA" id="ARBA00023180"/>
    </source>
</evidence>
<dbReference type="Proteomes" id="UP001233999">
    <property type="component" value="Unassembled WGS sequence"/>
</dbReference>
<evidence type="ECO:0000256" key="7">
    <source>
        <dbReference type="SAM" id="SignalP"/>
    </source>
</evidence>
<keyword evidence="4 6" id="KW-0378">Hydrolase</keyword>
<dbReference type="Gene3D" id="3.40.50.1820">
    <property type="entry name" value="alpha/beta hydrolase"/>
    <property type="match status" value="1"/>
</dbReference>
<dbReference type="AlphaFoldDB" id="A0AAD8AHA9"/>
<dbReference type="InterPro" id="IPR002168">
    <property type="entry name" value="Lipase_GDXG_HIS_AS"/>
</dbReference>
<dbReference type="InterPro" id="IPR019826">
    <property type="entry name" value="Carboxylesterase_B_AS"/>
</dbReference>
<dbReference type="PROSITE" id="PS00122">
    <property type="entry name" value="CARBOXYLESTERASE_B_1"/>
    <property type="match status" value="1"/>
</dbReference>
<keyword evidence="7" id="KW-0732">Signal</keyword>
<feature type="signal peptide" evidence="7">
    <location>
        <begin position="1"/>
        <end position="15"/>
    </location>
</feature>
<dbReference type="EMBL" id="JASPKZ010000829">
    <property type="protein sequence ID" value="KAJ9599184.1"/>
    <property type="molecule type" value="Genomic_DNA"/>
</dbReference>
<dbReference type="PROSITE" id="PS00941">
    <property type="entry name" value="CARBOXYLESTERASE_B_2"/>
    <property type="match status" value="1"/>
</dbReference>
<evidence type="ECO:0000256" key="4">
    <source>
        <dbReference type="ARBA" id="ARBA00022801"/>
    </source>
</evidence>
<comment type="similarity">
    <text evidence="2">Belongs to the 'GDXG' lipolytic enzyme family.</text>
</comment>
<gene>
    <name evidence="9" type="ORF">L9F63_010361</name>
</gene>
<keyword evidence="5" id="KW-0325">Glycoprotein</keyword>
<dbReference type="GO" id="GO:0052689">
    <property type="term" value="F:carboxylic ester hydrolase activity"/>
    <property type="evidence" value="ECO:0007669"/>
    <property type="project" value="UniProtKB-KW"/>
</dbReference>
<protein>
    <recommendedName>
        <fullName evidence="6">Carboxylic ester hydrolase</fullName>
        <ecNumber evidence="6">3.1.1.-</ecNumber>
    </recommendedName>
</protein>
<comment type="similarity">
    <text evidence="1 6">Belongs to the type-B carboxylesterase/lipase family.</text>
</comment>
<proteinExistence type="inferred from homology"/>
<evidence type="ECO:0000313" key="9">
    <source>
        <dbReference type="EMBL" id="KAJ9599184.1"/>
    </source>
</evidence>
<evidence type="ECO:0000259" key="8">
    <source>
        <dbReference type="Pfam" id="PF00135"/>
    </source>
</evidence>
<evidence type="ECO:0000256" key="2">
    <source>
        <dbReference type="ARBA" id="ARBA00010515"/>
    </source>
</evidence>
<accession>A0AAD8AHA9</accession>
<dbReference type="FunFam" id="3.40.50.1820:FF:000155">
    <property type="entry name" value="Carboxylic ester hydrolase"/>
    <property type="match status" value="1"/>
</dbReference>
<sequence length="555" mass="61556">MRLARLLLLVSAVQCAIVTLKQGALQGQVLTSRSGRNFIAFQGVPYAAPPLGPLRFRAPQPATGWSGVLNATRYAPRCIQRSVFAKDIHVVGSEDCLYLNVFTPQVDRELDVMVWFHGGGFVSGSGSFYGPEHLLDEDIVLVTVNYRLGPLGFLSTGDDQAPGNFGLKDQSAALRWVQDNIQQFGGNPHSVTLFGESAGGSSVHFHMISPLSRGLFHRGISQSGTALCTWALAPNGTSTHQARKLARLLDCPQQPTAALVECLRTKLAHDIIATDKNFMEWDVDPIIPFKVVVEPAELEGAFLPASPVHLLQETVQTVPWLTGINSGDGALKAAPIYEKSELVADLDKQFDRVAPISLFYKDTSSPDAAVEISHQIRQFYFQDHPIGNTTLHQVVDMYTDSFFLSAADEAVRLQLATTVAAPIYYYYFAYRGRHSFSELFGDPNTDFGVCHADELIYLFPSERIFHNFTFTQEENKMTDILIAMWVNFARTGEPTPPNSWSGAAWLPVTSSDELEYLHIGSPSEIHMKRGLLTQRARFWTSLPLRRYHTAPHDEL</sequence>
<dbReference type="PROSITE" id="PS01173">
    <property type="entry name" value="LIPASE_GDXG_HIS"/>
    <property type="match status" value="1"/>
</dbReference>
<comment type="caution">
    <text evidence="9">The sequence shown here is derived from an EMBL/GenBank/DDBJ whole genome shotgun (WGS) entry which is preliminary data.</text>
</comment>
<dbReference type="InterPro" id="IPR019819">
    <property type="entry name" value="Carboxylesterase_B_CS"/>
</dbReference>
<reference evidence="9" key="2">
    <citation type="submission" date="2023-05" db="EMBL/GenBank/DDBJ databases">
        <authorList>
            <person name="Fouks B."/>
        </authorList>
    </citation>
    <scope>NUCLEOTIDE SEQUENCE</scope>
    <source>
        <strain evidence="9">Stay&amp;Tobe</strain>
        <tissue evidence="9">Testes</tissue>
    </source>
</reference>
<evidence type="ECO:0000256" key="6">
    <source>
        <dbReference type="RuleBase" id="RU361235"/>
    </source>
</evidence>
<feature type="chain" id="PRO_5042151370" description="Carboxylic ester hydrolase" evidence="7">
    <location>
        <begin position="16"/>
        <end position="555"/>
    </location>
</feature>
<dbReference type="PANTHER" id="PTHR43142:SF1">
    <property type="entry name" value="CARBOXYLIC ESTER HYDROLASE"/>
    <property type="match status" value="1"/>
</dbReference>
<dbReference type="SUPFAM" id="SSF53474">
    <property type="entry name" value="alpha/beta-Hydrolases"/>
    <property type="match status" value="1"/>
</dbReference>
<reference evidence="9" key="1">
    <citation type="journal article" date="2023" name="IScience">
        <title>Live-bearing cockroach genome reveals convergent evolutionary mechanisms linked to viviparity in insects and beyond.</title>
        <authorList>
            <person name="Fouks B."/>
            <person name="Harrison M.C."/>
            <person name="Mikhailova A.A."/>
            <person name="Marchal E."/>
            <person name="English S."/>
            <person name="Carruthers M."/>
            <person name="Jennings E.C."/>
            <person name="Chiamaka E.L."/>
            <person name="Frigard R.A."/>
            <person name="Pippel M."/>
            <person name="Attardo G.M."/>
            <person name="Benoit J.B."/>
            <person name="Bornberg-Bauer E."/>
            <person name="Tobe S.S."/>
        </authorList>
    </citation>
    <scope>NUCLEOTIDE SEQUENCE</scope>
    <source>
        <strain evidence="9">Stay&amp;Tobe</strain>
    </source>
</reference>
<evidence type="ECO:0000256" key="1">
    <source>
        <dbReference type="ARBA" id="ARBA00005964"/>
    </source>
</evidence>
<dbReference type="InterPro" id="IPR002018">
    <property type="entry name" value="CarbesteraseB"/>
</dbReference>
<evidence type="ECO:0000256" key="3">
    <source>
        <dbReference type="ARBA" id="ARBA00022487"/>
    </source>
</evidence>
<evidence type="ECO:0000313" key="10">
    <source>
        <dbReference type="Proteomes" id="UP001233999"/>
    </source>
</evidence>
<keyword evidence="3" id="KW-0719">Serine esterase</keyword>
<dbReference type="Pfam" id="PF00135">
    <property type="entry name" value="COesterase"/>
    <property type="match status" value="1"/>
</dbReference>
<feature type="domain" description="Carboxylesterase type B" evidence="8">
    <location>
        <begin position="16"/>
        <end position="539"/>
    </location>
</feature>
<name>A0AAD8AHA9_DIPPU</name>
<dbReference type="InterPro" id="IPR029058">
    <property type="entry name" value="AB_hydrolase_fold"/>
</dbReference>